<feature type="transmembrane region" description="Helical" evidence="5">
    <location>
        <begin position="92"/>
        <end position="115"/>
    </location>
</feature>
<feature type="transmembrane region" description="Helical" evidence="5">
    <location>
        <begin position="121"/>
        <end position="149"/>
    </location>
</feature>
<dbReference type="Gene3D" id="1.50.10.150">
    <property type="entry name" value="Voltage-dependent anion channel"/>
    <property type="match status" value="1"/>
</dbReference>
<protein>
    <submittedName>
        <fullName evidence="6">Permease</fullName>
    </submittedName>
</protein>
<dbReference type="Proteomes" id="UP001216384">
    <property type="component" value="Unassembled WGS sequence"/>
</dbReference>
<feature type="transmembrane region" description="Helical" evidence="5">
    <location>
        <begin position="223"/>
        <end position="241"/>
    </location>
</feature>
<feature type="transmembrane region" description="Helical" evidence="5">
    <location>
        <begin position="51"/>
        <end position="71"/>
    </location>
</feature>
<evidence type="ECO:0000256" key="4">
    <source>
        <dbReference type="ARBA" id="ARBA00023136"/>
    </source>
</evidence>
<dbReference type="Pfam" id="PF03595">
    <property type="entry name" value="SLAC1"/>
    <property type="match status" value="1"/>
</dbReference>
<evidence type="ECO:0000256" key="1">
    <source>
        <dbReference type="ARBA" id="ARBA00004141"/>
    </source>
</evidence>
<keyword evidence="4 5" id="KW-0472">Membrane</keyword>
<evidence type="ECO:0000256" key="3">
    <source>
        <dbReference type="ARBA" id="ARBA00022989"/>
    </source>
</evidence>
<evidence type="ECO:0000313" key="7">
    <source>
        <dbReference type="Proteomes" id="UP001216384"/>
    </source>
</evidence>
<comment type="subcellular location">
    <subcellularLocation>
        <location evidence="1">Membrane</location>
        <topology evidence="1">Multi-pass membrane protein</topology>
    </subcellularLocation>
</comment>
<dbReference type="GO" id="GO:0055085">
    <property type="term" value="P:transmembrane transport"/>
    <property type="evidence" value="ECO:0007669"/>
    <property type="project" value="InterPro"/>
</dbReference>
<reference evidence="6" key="1">
    <citation type="submission" date="2021-11" db="EMBL/GenBank/DDBJ databases">
        <title>Description of Mycoplasma bradburyaesp. nov.from sea birds: a tribute to a great mycoplasmologist.</title>
        <authorList>
            <person name="Ramirez A.S."/>
            <person name="Poveda C."/>
            <person name="Suarez-Perez A."/>
            <person name="Rosales R.S."/>
            <person name="Dijkman R."/>
            <person name="Feberwee A."/>
            <person name="Spergser J."/>
            <person name="Szostak M.P."/>
            <person name="Ressel L."/>
            <person name="Calabuig P."/>
            <person name="Catania S."/>
            <person name="Gobbo F."/>
            <person name="Timofte D."/>
            <person name="Poveda J.B."/>
        </authorList>
    </citation>
    <scope>NUCLEOTIDE SEQUENCE</scope>
    <source>
        <strain evidence="6">T264</strain>
    </source>
</reference>
<feature type="transmembrane region" description="Helical" evidence="5">
    <location>
        <begin position="326"/>
        <end position="347"/>
    </location>
</feature>
<gene>
    <name evidence="6" type="ORF">LNO71_01980</name>
</gene>
<organism evidence="6 7">
    <name type="scientific">Mycoplasma bradburyae</name>
    <dbReference type="NCBI Taxonomy" id="2963128"/>
    <lineage>
        <taxon>Bacteria</taxon>
        <taxon>Bacillati</taxon>
        <taxon>Mycoplasmatota</taxon>
        <taxon>Mollicutes</taxon>
        <taxon>Mycoplasmataceae</taxon>
        <taxon>Mycoplasma</taxon>
    </lineage>
</organism>
<evidence type="ECO:0000256" key="5">
    <source>
        <dbReference type="SAM" id="Phobius"/>
    </source>
</evidence>
<name>A0AAW6HNZ5_9MOLU</name>
<feature type="transmembrane region" description="Helical" evidence="5">
    <location>
        <begin position="186"/>
        <end position="211"/>
    </location>
</feature>
<proteinExistence type="predicted"/>
<feature type="transmembrane region" description="Helical" evidence="5">
    <location>
        <begin position="261"/>
        <end position="281"/>
    </location>
</feature>
<dbReference type="InterPro" id="IPR038665">
    <property type="entry name" value="Voltage-dep_anion_channel_sf"/>
</dbReference>
<sequence length="369" mass="41734">MSKKLNRQKFEQVPLSLANLSLGTIGLGFAWNALLSHFAQFDENKDKYNIASLSILVISVIFSLLYALLVISKFILNKKQFVGFLRTPKKAGSVFALFMVVGVFGNFLGFINVNYFDSNFAFSVIVNIIISFGSLCHVFSLIYFVNVVLAKHDLEKDEMYASWFLPLVGLGIACNFYDNIGIDNQYYLAYFQVLWLICAILFIGSFFLFGYKQYFKGYTDKNDYVSMAIMAVGPNLLLIGFTKIFNPLTPAVLINFSEQAFQIFIYLFILFSAISLFIYILSMIKMLVIHNSSFAWTAFGFSGAITTIAIFDVLDTMNAPTSFNYILYFAGISLISIVSLVITFLNIKALLSFKPWFEYKTQTHTSGMI</sequence>
<keyword evidence="2 5" id="KW-0812">Transmembrane</keyword>
<feature type="transmembrane region" description="Helical" evidence="5">
    <location>
        <begin position="12"/>
        <end position="31"/>
    </location>
</feature>
<dbReference type="EMBL" id="JAJHZP010000013">
    <property type="protein sequence ID" value="MDC4183409.1"/>
    <property type="molecule type" value="Genomic_DNA"/>
</dbReference>
<accession>A0AAW6HNZ5</accession>
<dbReference type="GO" id="GO:0016020">
    <property type="term" value="C:membrane"/>
    <property type="evidence" value="ECO:0007669"/>
    <property type="project" value="UniProtKB-SubCell"/>
</dbReference>
<keyword evidence="3 5" id="KW-1133">Transmembrane helix</keyword>
<dbReference type="AlphaFoldDB" id="A0AAW6HNZ5"/>
<feature type="transmembrane region" description="Helical" evidence="5">
    <location>
        <begin position="293"/>
        <end position="314"/>
    </location>
</feature>
<evidence type="ECO:0000256" key="2">
    <source>
        <dbReference type="ARBA" id="ARBA00022692"/>
    </source>
</evidence>
<evidence type="ECO:0000313" key="6">
    <source>
        <dbReference type="EMBL" id="MDC4183409.1"/>
    </source>
</evidence>
<dbReference type="RefSeq" id="WP_272403985.1">
    <property type="nucleotide sequence ID" value="NZ_JAJHZP010000013.1"/>
</dbReference>
<feature type="transmembrane region" description="Helical" evidence="5">
    <location>
        <begin position="161"/>
        <end position="180"/>
    </location>
</feature>
<comment type="caution">
    <text evidence="6">The sequence shown here is derived from an EMBL/GenBank/DDBJ whole genome shotgun (WGS) entry which is preliminary data.</text>
</comment>
<dbReference type="InterPro" id="IPR004695">
    <property type="entry name" value="SLAC1/Mae1/Ssu1/TehA"/>
</dbReference>